<sequence length="204" mass="22007">MPYILHRIALAAFLCAAVAPTSSRGAETPDADQFGEAIFGFGGVLTDENMGRSANPFGVSYENRITAGVGYQRYFYRPHDVQVGMEVGVAARAIGGVTGEVWGGPVIRYDGFSIANTINISPSFTAGLSAVSGTHRGREQRLEERYEGNAALLFYLGPELNVSFADTPEVEAFWRLHHRSGANGTLGNMRGAMNANVLGLRLRY</sequence>
<organism evidence="2">
    <name type="scientific">Aureimonas altamirensis</name>
    <dbReference type="NCBI Taxonomy" id="370622"/>
    <lineage>
        <taxon>Bacteria</taxon>
        <taxon>Pseudomonadati</taxon>
        <taxon>Pseudomonadota</taxon>
        <taxon>Alphaproteobacteria</taxon>
        <taxon>Hyphomicrobiales</taxon>
        <taxon>Aurantimonadaceae</taxon>
        <taxon>Aureimonas</taxon>
    </lineage>
</organism>
<dbReference type="RefSeq" id="WP_060602894.1">
    <property type="nucleotide sequence ID" value="NZ_BBWQ01000009.1"/>
</dbReference>
<keyword evidence="1" id="KW-0732">Signal</keyword>
<feature type="signal peptide" evidence="1">
    <location>
        <begin position="1"/>
        <end position="25"/>
    </location>
</feature>
<feature type="chain" id="PRO_5006057845" description="Outer membrane protein beta-barrel domain-containing protein" evidence="1">
    <location>
        <begin position="26"/>
        <end position="204"/>
    </location>
</feature>
<proteinExistence type="predicted"/>
<evidence type="ECO:0000256" key="1">
    <source>
        <dbReference type="SAM" id="SignalP"/>
    </source>
</evidence>
<dbReference type="AlphaFoldDB" id="A0A0P0YX38"/>
<accession>A0A0P0YX38</accession>
<dbReference type="EMBL" id="LC066371">
    <property type="protein sequence ID" value="BAT26096.1"/>
    <property type="molecule type" value="Genomic_DNA"/>
</dbReference>
<evidence type="ECO:0008006" key="3">
    <source>
        <dbReference type="Google" id="ProtNLM"/>
    </source>
</evidence>
<name>A0A0P0YX38_9HYPH</name>
<reference evidence="2" key="1">
    <citation type="journal article" date="2015" name="Proc. Natl. Acad. Sci. U.S.A.">
        <title>Bacterial clade with the ribosomal RNA operon on a small plasmid rather than the chromosome.</title>
        <authorList>
            <person name="Anda M."/>
            <person name="Ohtsubo Y."/>
            <person name="Okubo T."/>
            <person name="Sugawara M."/>
            <person name="Nagata Y."/>
            <person name="Tsuda M."/>
            <person name="Minamisawa K."/>
            <person name="Mitsui H."/>
        </authorList>
    </citation>
    <scope>NUCLEOTIDE SEQUENCE</scope>
    <source>
        <strain evidence="2">DSM 21988</strain>
    </source>
</reference>
<protein>
    <recommendedName>
        <fullName evidence="3">Outer membrane protein beta-barrel domain-containing protein</fullName>
    </recommendedName>
</protein>
<evidence type="ECO:0000313" key="2">
    <source>
        <dbReference type="EMBL" id="BAT26096.1"/>
    </source>
</evidence>